<gene>
    <name evidence="1" type="ORF">DSO08_05095</name>
</gene>
<sequence>MPRRIVTKKKKRMGRMFFEAGAVSSSMGLKDIMDVIFTSAESYREIATVLLEWIKSKSDQENRGKVRWVTTSEMSNYINERLMPRRRSAAYAVIKNYLVPLGILEYRPSESKYILSRDFAGALKRLAEAYTKWTG</sequence>
<dbReference type="Proteomes" id="UP000315399">
    <property type="component" value="Unassembled WGS sequence"/>
</dbReference>
<organism evidence="1 2">
    <name type="scientific">Thermoproteota archaeon</name>
    <dbReference type="NCBI Taxonomy" id="2056631"/>
    <lineage>
        <taxon>Archaea</taxon>
        <taxon>Thermoproteota</taxon>
    </lineage>
</organism>
<proteinExistence type="predicted"/>
<protein>
    <submittedName>
        <fullName evidence="1">Uncharacterized protein</fullName>
    </submittedName>
</protein>
<comment type="caution">
    <text evidence="1">The sequence shown here is derived from an EMBL/GenBank/DDBJ whole genome shotgun (WGS) entry which is preliminary data.</text>
</comment>
<accession>A0A523BA38</accession>
<dbReference type="EMBL" id="QNVH01000055">
    <property type="protein sequence ID" value="TDA37793.1"/>
    <property type="molecule type" value="Genomic_DNA"/>
</dbReference>
<reference evidence="1 2" key="1">
    <citation type="journal article" date="2019" name="Nat. Microbiol.">
        <title>Expanding anaerobic alkane metabolism in the domain of Archaea.</title>
        <authorList>
            <person name="Wang Y."/>
            <person name="Wegener G."/>
            <person name="Hou J."/>
            <person name="Wang F."/>
            <person name="Xiao X."/>
        </authorList>
    </citation>
    <scope>NUCLEOTIDE SEQUENCE [LARGE SCALE GENOMIC DNA]</scope>
    <source>
        <strain evidence="1">WYZ-LMO10</strain>
    </source>
</reference>
<evidence type="ECO:0000313" key="1">
    <source>
        <dbReference type="EMBL" id="TDA37793.1"/>
    </source>
</evidence>
<name>A0A523BA38_9CREN</name>
<evidence type="ECO:0000313" key="2">
    <source>
        <dbReference type="Proteomes" id="UP000315399"/>
    </source>
</evidence>
<dbReference type="AlphaFoldDB" id="A0A523BA38"/>